<dbReference type="PANTHER" id="PTHR24044">
    <property type="entry name" value="NOTCH LIGAND FAMILY MEMBER"/>
    <property type="match status" value="1"/>
</dbReference>
<keyword evidence="2" id="KW-0472">Membrane</keyword>
<feature type="transmembrane region" description="Helical" evidence="2">
    <location>
        <begin position="699"/>
        <end position="722"/>
    </location>
</feature>
<dbReference type="InterPro" id="IPR000884">
    <property type="entry name" value="TSP1_rpt"/>
</dbReference>
<accession>A0A183LDC1</accession>
<evidence type="ECO:0000313" key="3">
    <source>
        <dbReference type="EMBL" id="VDO52918.1"/>
    </source>
</evidence>
<dbReference type="InterPro" id="IPR036383">
    <property type="entry name" value="TSP1_rpt_sf"/>
</dbReference>
<dbReference type="EMBL" id="UZAI01000426">
    <property type="protein sequence ID" value="VDO52918.1"/>
    <property type="molecule type" value="Genomic_DNA"/>
</dbReference>
<dbReference type="GO" id="GO:0005112">
    <property type="term" value="F:Notch binding"/>
    <property type="evidence" value="ECO:0007669"/>
    <property type="project" value="TreeGrafter"/>
</dbReference>
<dbReference type="Gene3D" id="2.10.25.10">
    <property type="entry name" value="Laminin"/>
    <property type="match status" value="1"/>
</dbReference>
<dbReference type="Gene3D" id="2.20.100.10">
    <property type="entry name" value="Thrombospondin type-1 (TSP1) repeat"/>
    <property type="match status" value="1"/>
</dbReference>
<organism evidence="3 4">
    <name type="scientific">Schistosoma margrebowiei</name>
    <dbReference type="NCBI Taxonomy" id="48269"/>
    <lineage>
        <taxon>Eukaryota</taxon>
        <taxon>Metazoa</taxon>
        <taxon>Spiralia</taxon>
        <taxon>Lophotrochozoa</taxon>
        <taxon>Platyhelminthes</taxon>
        <taxon>Trematoda</taxon>
        <taxon>Digenea</taxon>
        <taxon>Strigeidida</taxon>
        <taxon>Schistosomatoidea</taxon>
        <taxon>Schistosomatidae</taxon>
        <taxon>Schistosoma</taxon>
    </lineage>
</organism>
<keyword evidence="2" id="KW-0812">Transmembrane</keyword>
<reference evidence="3 4" key="1">
    <citation type="submission" date="2018-11" db="EMBL/GenBank/DDBJ databases">
        <authorList>
            <consortium name="Pathogen Informatics"/>
        </authorList>
    </citation>
    <scope>NUCLEOTIDE SEQUENCE [LARGE SCALE GENOMIC DNA]</scope>
    <source>
        <strain evidence="3 4">Zambia</strain>
    </source>
</reference>
<feature type="region of interest" description="Disordered" evidence="1">
    <location>
        <begin position="732"/>
        <end position="761"/>
    </location>
</feature>
<sequence>MNPPDIEAAHTDLPIDVTPPTTEEIRMAVRQIKSGKATRPDNIPTEALKNNDLYMLPYNHSLLFYPYNGPFYKPLWKLSKPYYYFSQYGLPNPFYQSLSSKINMKFIKNDILIIKDSSAGCASKQYQVNYMSQKNFTLFDLYSNLLSKFATDTEHYKKEIFTMDDITDNNDKSSISSNNNDNMMNSMNIKPSMMNNYDNIQMDTEKMTYTHDDEDEDDQDDQKNRITNVILGERLQPRMFLPLFIDIYRIFKSIKVKCGKTCKDYIPNYEYVLWMYNWVICTNLGSKSKNDIDGICPKICRPRENIIKNDLIQQIINLTFKSIHIVNPFDVCSQLLHTISGTCLVHGNGVYVNEFSCQCKSNAYHWQTINSLTGCLLIPEIIKSQYKNVSMTTWFIECIHEMYRFCQYGTKKCYQRLRLIQSNPNINSANSNNNELTLISDVDISLWPYCLCYKNFTGIDCSIPFDPCQHLISNVLIKSQVLLHNQLIYSHDIDRPLISLNDNDNDSHNDYLKSANGNWLCGVPFGYGLQYYCQCNIGYEKDVNYSDMDNCWKQIEQVNNNETIYKCGQNICLNGGQCIYVTKGLITYIDQYNNKIITNNDTNHIYNQVPICQCQPGYTGFYCELTEGIWNEWNSWSDCLPNCGIKRYRSRLRLCHGDVGCIGSNQEIQKCSSKKCITISLNKSNDKSIQKKTITFNYYFIWFLGCLIPIEIVIIILGVIIYEHLLLKSSSSSSSSLSSASSFSSPPSSSSSSSSSSSTSS</sequence>
<dbReference type="SMART" id="SM00181">
    <property type="entry name" value="EGF"/>
    <property type="match status" value="3"/>
</dbReference>
<dbReference type="STRING" id="48269.A0A183LDC1"/>
<evidence type="ECO:0000256" key="1">
    <source>
        <dbReference type="SAM" id="MobiDB-lite"/>
    </source>
</evidence>
<dbReference type="Proteomes" id="UP000277204">
    <property type="component" value="Unassembled WGS sequence"/>
</dbReference>
<dbReference type="PROSITE" id="PS01186">
    <property type="entry name" value="EGF_2"/>
    <property type="match status" value="1"/>
</dbReference>
<dbReference type="AlphaFoldDB" id="A0A183LDC1"/>
<dbReference type="InterPro" id="IPR050906">
    <property type="entry name" value="Notch_signaling"/>
</dbReference>
<evidence type="ECO:0000256" key="2">
    <source>
        <dbReference type="SAM" id="Phobius"/>
    </source>
</evidence>
<keyword evidence="4" id="KW-1185">Reference proteome</keyword>
<keyword evidence="2" id="KW-1133">Transmembrane helix</keyword>
<dbReference type="SUPFAM" id="SSF82895">
    <property type="entry name" value="TSP-1 type 1 repeat"/>
    <property type="match status" value="1"/>
</dbReference>
<gene>
    <name evidence="3" type="ORF">SMRZ_LOCUS1796</name>
</gene>
<dbReference type="PROSITE" id="PS00022">
    <property type="entry name" value="EGF_1"/>
    <property type="match status" value="1"/>
</dbReference>
<protein>
    <submittedName>
        <fullName evidence="3">Uncharacterized protein</fullName>
    </submittedName>
</protein>
<proteinExistence type="predicted"/>
<dbReference type="InterPro" id="IPR000742">
    <property type="entry name" value="EGF"/>
</dbReference>
<name>A0A183LDC1_9TREM</name>
<dbReference type="PROSITE" id="PS50092">
    <property type="entry name" value="TSP1"/>
    <property type="match status" value="1"/>
</dbReference>
<evidence type="ECO:0000313" key="4">
    <source>
        <dbReference type="Proteomes" id="UP000277204"/>
    </source>
</evidence>
<dbReference type="PANTHER" id="PTHR24044:SF511">
    <property type="entry name" value="EGF-LIKE DOMAIN-CONTAINING PROTEIN"/>
    <property type="match status" value="1"/>
</dbReference>